<dbReference type="PANTHER" id="PTHR13164:SF3">
    <property type="entry name" value="CALCYCLIN-BINDING PROTEIN"/>
    <property type="match status" value="1"/>
</dbReference>
<comment type="subcellular location">
    <subcellularLocation>
        <location evidence="2">Cytoplasm</location>
    </subcellularLocation>
    <subcellularLocation>
        <location evidence="1">Nucleus</location>
    </subcellularLocation>
</comment>
<dbReference type="OrthoDB" id="164025at2759"/>
<dbReference type="GO" id="GO:0015631">
    <property type="term" value="F:tubulin binding"/>
    <property type="evidence" value="ECO:0007669"/>
    <property type="project" value="InterPro"/>
</dbReference>
<keyword evidence="12" id="KW-1185">Reference proteome</keyword>
<keyword evidence="5" id="KW-0597">Phosphoprotein</keyword>
<dbReference type="SUPFAM" id="SSF140106">
    <property type="entry name" value="Calcyclin-binding protein-like"/>
    <property type="match status" value="1"/>
</dbReference>
<evidence type="ECO:0000256" key="5">
    <source>
        <dbReference type="ARBA" id="ARBA00022553"/>
    </source>
</evidence>
<comment type="caution">
    <text evidence="11">The sequence shown here is derived from an EMBL/GenBank/DDBJ whole genome shotgun (WGS) entry which is preliminary data.</text>
</comment>
<dbReference type="PANTHER" id="PTHR13164">
    <property type="entry name" value="CALICYLIN BINDING PROTEIN"/>
    <property type="match status" value="1"/>
</dbReference>
<name>A0A8J1UI18_OWEFU</name>
<keyword evidence="8" id="KW-0539">Nucleus</keyword>
<evidence type="ECO:0000256" key="6">
    <source>
        <dbReference type="ARBA" id="ARBA00022786"/>
    </source>
</evidence>
<dbReference type="InterPro" id="IPR052289">
    <property type="entry name" value="Calcyclin-binding_UBL-bridge"/>
</dbReference>
<dbReference type="Pfam" id="PF04969">
    <property type="entry name" value="CS"/>
    <property type="match status" value="1"/>
</dbReference>
<dbReference type="GO" id="GO:0007507">
    <property type="term" value="P:heart development"/>
    <property type="evidence" value="ECO:0007669"/>
    <property type="project" value="TreeGrafter"/>
</dbReference>
<dbReference type="InterPro" id="IPR007052">
    <property type="entry name" value="CS_dom"/>
</dbReference>
<dbReference type="Pfam" id="PF09032">
    <property type="entry name" value="Siah-Interact_N"/>
    <property type="match status" value="1"/>
</dbReference>
<dbReference type="SUPFAM" id="SSF49764">
    <property type="entry name" value="HSP20-like chaperones"/>
    <property type="match status" value="1"/>
</dbReference>
<dbReference type="Gene3D" id="2.60.40.790">
    <property type="match status" value="1"/>
</dbReference>
<evidence type="ECO:0000313" key="11">
    <source>
        <dbReference type="EMBL" id="CAH1785454.1"/>
    </source>
</evidence>
<evidence type="ECO:0000256" key="3">
    <source>
        <dbReference type="ARBA" id="ARBA00015702"/>
    </source>
</evidence>
<evidence type="ECO:0000256" key="10">
    <source>
        <dbReference type="SAM" id="MobiDB-lite"/>
    </source>
</evidence>
<keyword evidence="7" id="KW-0007">Acetylation</keyword>
<evidence type="ECO:0000256" key="7">
    <source>
        <dbReference type="ARBA" id="ARBA00022990"/>
    </source>
</evidence>
<accession>A0A8J1UI18</accession>
<dbReference type="AlphaFoldDB" id="A0A8J1UI18"/>
<dbReference type="PROSITE" id="PS51048">
    <property type="entry name" value="SGS"/>
    <property type="match status" value="1"/>
</dbReference>
<dbReference type="PROSITE" id="PS51203">
    <property type="entry name" value="CS"/>
    <property type="match status" value="1"/>
</dbReference>
<keyword evidence="6" id="KW-0833">Ubl conjugation pathway</keyword>
<gene>
    <name evidence="11" type="ORF">OFUS_LOCUS11504</name>
</gene>
<dbReference type="FunFam" id="2.60.40.790:FF:000006">
    <property type="entry name" value="calcyclin-binding protein-like"/>
    <property type="match status" value="1"/>
</dbReference>
<sequence>MSGIDTLKLDLEELQTLQQQATRSRVKEMLGLDIRKVQSDIVLREEKLKAAEPKPAVPTPEASTPAQPIGKSKSNLQTVKMTTYAWDQSDKFFKIYATLEKIQSIPAENVTCEFQTRSFTLRVKELDGKNYELTVTNLFDDIDPEKSKFRIKTGMVLVQLKKKEEFKTWGGTTAKEGAIKKPNLPKTDEEDPSASLMNMMKQMYDDGDDDMKRTIAQAWTQSKDKQGMAPGGPMDI</sequence>
<dbReference type="GO" id="GO:0005634">
    <property type="term" value="C:nucleus"/>
    <property type="evidence" value="ECO:0007669"/>
    <property type="project" value="UniProtKB-SubCell"/>
</dbReference>
<protein>
    <recommendedName>
        <fullName evidence="3">Calcyclin-binding protein</fullName>
    </recommendedName>
</protein>
<dbReference type="Gene3D" id="4.10.860.10">
    <property type="entry name" value="UVR domain"/>
    <property type="match status" value="1"/>
</dbReference>
<evidence type="ECO:0000313" key="12">
    <source>
        <dbReference type="Proteomes" id="UP000749559"/>
    </source>
</evidence>
<reference evidence="11" key="1">
    <citation type="submission" date="2022-03" db="EMBL/GenBank/DDBJ databases">
        <authorList>
            <person name="Martin C."/>
        </authorList>
    </citation>
    <scope>NUCLEOTIDE SEQUENCE</scope>
</reference>
<dbReference type="InterPro" id="IPR037201">
    <property type="entry name" value="CacyBP_N"/>
</dbReference>
<organism evidence="11 12">
    <name type="scientific">Owenia fusiformis</name>
    <name type="common">Polychaete worm</name>
    <dbReference type="NCBI Taxonomy" id="6347"/>
    <lineage>
        <taxon>Eukaryota</taxon>
        <taxon>Metazoa</taxon>
        <taxon>Spiralia</taxon>
        <taxon>Lophotrochozoa</taxon>
        <taxon>Annelida</taxon>
        <taxon>Polychaeta</taxon>
        <taxon>Sedentaria</taxon>
        <taxon>Canalipalpata</taxon>
        <taxon>Sabellida</taxon>
        <taxon>Oweniida</taxon>
        <taxon>Oweniidae</taxon>
        <taxon>Owenia</taxon>
    </lineage>
</organism>
<dbReference type="InterPro" id="IPR037893">
    <property type="entry name" value="CS_CacyBP"/>
</dbReference>
<dbReference type="GO" id="GO:0044548">
    <property type="term" value="F:S100 protein binding"/>
    <property type="evidence" value="ECO:0007669"/>
    <property type="project" value="InterPro"/>
</dbReference>
<evidence type="ECO:0000256" key="9">
    <source>
        <dbReference type="ARBA" id="ARBA00025145"/>
    </source>
</evidence>
<dbReference type="CDD" id="cd06468">
    <property type="entry name" value="p23_CacyBP"/>
    <property type="match status" value="1"/>
</dbReference>
<dbReference type="GO" id="GO:0005737">
    <property type="term" value="C:cytoplasm"/>
    <property type="evidence" value="ECO:0007669"/>
    <property type="project" value="UniProtKB-SubCell"/>
</dbReference>
<dbReference type="InterPro" id="IPR007699">
    <property type="entry name" value="SGS_dom"/>
</dbReference>
<dbReference type="EMBL" id="CAIIXF020000006">
    <property type="protein sequence ID" value="CAH1785454.1"/>
    <property type="molecule type" value="Genomic_DNA"/>
</dbReference>
<evidence type="ECO:0000256" key="8">
    <source>
        <dbReference type="ARBA" id="ARBA00023242"/>
    </source>
</evidence>
<proteinExistence type="predicted"/>
<dbReference type="InterPro" id="IPR015120">
    <property type="entry name" value="Siah-Interact_N"/>
</dbReference>
<dbReference type="Proteomes" id="UP000749559">
    <property type="component" value="Unassembled WGS sequence"/>
</dbReference>
<feature type="compositionally biased region" description="Polar residues" evidence="10">
    <location>
        <begin position="61"/>
        <end position="74"/>
    </location>
</feature>
<keyword evidence="4" id="KW-0963">Cytoplasm</keyword>
<evidence type="ECO:0000256" key="2">
    <source>
        <dbReference type="ARBA" id="ARBA00004496"/>
    </source>
</evidence>
<feature type="region of interest" description="Disordered" evidence="10">
    <location>
        <begin position="49"/>
        <end position="74"/>
    </location>
</feature>
<comment type="function">
    <text evidence="9">May be involved in calcium-dependent ubiquitination and subsequent proteasomal degradation of target proteins. Probably serves as a molecular bridge in ubiquitin E3 complexes. Participates in the ubiquitin-mediated degradation of beta-catenin (CTNNB1).</text>
</comment>
<dbReference type="GO" id="GO:0031625">
    <property type="term" value="F:ubiquitin protein ligase binding"/>
    <property type="evidence" value="ECO:0007669"/>
    <property type="project" value="InterPro"/>
</dbReference>
<evidence type="ECO:0000256" key="1">
    <source>
        <dbReference type="ARBA" id="ARBA00004123"/>
    </source>
</evidence>
<evidence type="ECO:0000256" key="4">
    <source>
        <dbReference type="ARBA" id="ARBA00022490"/>
    </source>
</evidence>
<dbReference type="InterPro" id="IPR008978">
    <property type="entry name" value="HSP20-like_chaperone"/>
</dbReference>